<keyword evidence="1" id="KW-0430">Lectin</keyword>
<dbReference type="Gene3D" id="1.20.5.400">
    <property type="match status" value="4"/>
</dbReference>
<dbReference type="Pfam" id="PF00059">
    <property type="entry name" value="Lectin_C"/>
    <property type="match status" value="1"/>
</dbReference>
<evidence type="ECO:0000256" key="1">
    <source>
        <dbReference type="ARBA" id="ARBA00022734"/>
    </source>
</evidence>
<dbReference type="PROSITE" id="PS50041">
    <property type="entry name" value="C_TYPE_LECTIN_2"/>
    <property type="match status" value="1"/>
</dbReference>
<dbReference type="InterPro" id="IPR016186">
    <property type="entry name" value="C-type_lectin-like/link_sf"/>
</dbReference>
<reference evidence="4" key="2">
    <citation type="submission" date="2025-08" db="UniProtKB">
        <authorList>
            <consortium name="Ensembl"/>
        </authorList>
    </citation>
    <scope>IDENTIFICATION</scope>
</reference>
<evidence type="ECO:0000256" key="2">
    <source>
        <dbReference type="SAM" id="Coils"/>
    </source>
</evidence>
<keyword evidence="5" id="KW-1185">Reference proteome</keyword>
<evidence type="ECO:0000313" key="4">
    <source>
        <dbReference type="Ensembl" id="ENSELUP00000095144.1"/>
    </source>
</evidence>
<dbReference type="InterPro" id="IPR016187">
    <property type="entry name" value="CTDL_fold"/>
</dbReference>
<evidence type="ECO:0000259" key="3">
    <source>
        <dbReference type="PROSITE" id="PS50041"/>
    </source>
</evidence>
<dbReference type="SUPFAM" id="SSF56436">
    <property type="entry name" value="C-type lectin-like"/>
    <property type="match status" value="1"/>
</dbReference>
<organism evidence="4 5">
    <name type="scientific">Esox lucius</name>
    <name type="common">Northern pike</name>
    <dbReference type="NCBI Taxonomy" id="8010"/>
    <lineage>
        <taxon>Eukaryota</taxon>
        <taxon>Metazoa</taxon>
        <taxon>Chordata</taxon>
        <taxon>Craniata</taxon>
        <taxon>Vertebrata</taxon>
        <taxon>Euteleostomi</taxon>
        <taxon>Actinopterygii</taxon>
        <taxon>Neopterygii</taxon>
        <taxon>Teleostei</taxon>
        <taxon>Protacanthopterygii</taxon>
        <taxon>Esociformes</taxon>
        <taxon>Esocidae</taxon>
        <taxon>Esox</taxon>
    </lineage>
</organism>
<evidence type="ECO:0000313" key="5">
    <source>
        <dbReference type="Proteomes" id="UP000265140"/>
    </source>
</evidence>
<dbReference type="InterPro" id="IPR050111">
    <property type="entry name" value="C-type_lectin/snaclec_domain"/>
</dbReference>
<dbReference type="GO" id="GO:0030246">
    <property type="term" value="F:carbohydrate binding"/>
    <property type="evidence" value="ECO:0007669"/>
    <property type="project" value="UniProtKB-KW"/>
</dbReference>
<feature type="coiled-coil region" evidence="2">
    <location>
        <begin position="8"/>
        <end position="175"/>
    </location>
</feature>
<dbReference type="CDD" id="cd03590">
    <property type="entry name" value="CLECT_DC-SIGN_like"/>
    <property type="match status" value="1"/>
</dbReference>
<feature type="domain" description="C-type lectin" evidence="3">
    <location>
        <begin position="193"/>
        <end position="312"/>
    </location>
</feature>
<name>A0AAY5L218_ESOLU</name>
<accession>A0AAY5L218</accession>
<protein>
    <recommendedName>
        <fullName evidence="3">C-type lectin domain-containing protein</fullName>
    </recommendedName>
</protein>
<dbReference type="InterPro" id="IPR001304">
    <property type="entry name" value="C-type_lectin-like"/>
</dbReference>
<dbReference type="GeneTree" id="ENSGT01020000230338"/>
<keyword evidence="2" id="KW-0175">Coiled coil</keyword>
<dbReference type="SMART" id="SM00034">
    <property type="entry name" value="CLECT"/>
    <property type="match status" value="1"/>
</dbReference>
<sequence length="315" mass="37772">MASLAVNTSQKETNYRSLQTRYKALTEERDQLQTRYKALTEERDKLQTRYKAPTEERDQLQTRYKALTEERDQLQTRYKALTEERDQLQTRYKALTEERDQLQTRYKALTEERDQLQTRYKALTEERDQLQTRYKALTEERDQLQTRYKTLTEERDQLQTSYKTHTEERDKLQRDRDTFQSLLVKCPNGWKEFGNHFYYVSTEKNNWEDANQDCLKRGAQLVIINNQKEQKFLITLNIRTWIGLTDHETEGTWKWVDDTPLTTAYWGDEEPTNGGGKYGEEDCAEINNSWYSDPVKKWNDVSCTTLLNWICEKVN</sequence>
<proteinExistence type="predicted"/>
<reference evidence="4" key="3">
    <citation type="submission" date="2025-09" db="UniProtKB">
        <authorList>
            <consortium name="Ensembl"/>
        </authorList>
    </citation>
    <scope>IDENTIFICATION</scope>
</reference>
<reference evidence="4 5" key="1">
    <citation type="submission" date="2020-02" db="EMBL/GenBank/DDBJ databases">
        <title>Esox lucius (northern pike) genome, fEsoLuc1, primary haplotype.</title>
        <authorList>
            <person name="Myers G."/>
            <person name="Karagic N."/>
            <person name="Meyer A."/>
            <person name="Pippel M."/>
            <person name="Reichard M."/>
            <person name="Winkler S."/>
            <person name="Tracey A."/>
            <person name="Sims Y."/>
            <person name="Howe K."/>
            <person name="Rhie A."/>
            <person name="Formenti G."/>
            <person name="Durbin R."/>
            <person name="Fedrigo O."/>
            <person name="Jarvis E.D."/>
        </authorList>
    </citation>
    <scope>NUCLEOTIDE SEQUENCE [LARGE SCALE GENOMIC DNA]</scope>
</reference>
<dbReference type="InterPro" id="IPR033989">
    <property type="entry name" value="CD209-like_CTLD"/>
</dbReference>
<dbReference type="PANTHER" id="PTHR22803">
    <property type="entry name" value="MANNOSE, PHOSPHOLIPASE, LECTIN RECEPTOR RELATED"/>
    <property type="match status" value="1"/>
</dbReference>
<dbReference type="Gene3D" id="3.10.100.10">
    <property type="entry name" value="Mannose-Binding Protein A, subunit A"/>
    <property type="match status" value="1"/>
</dbReference>
<dbReference type="Ensembl" id="ENSELUT00000099740.1">
    <property type="protein sequence ID" value="ENSELUP00000095144.1"/>
    <property type="gene ID" value="ENSELUG00000038916.1"/>
</dbReference>
<dbReference type="SUPFAM" id="SSF57997">
    <property type="entry name" value="Tropomyosin"/>
    <property type="match status" value="1"/>
</dbReference>
<dbReference type="Proteomes" id="UP000265140">
    <property type="component" value="Chromosome 25"/>
</dbReference>
<dbReference type="AlphaFoldDB" id="A0AAY5L218"/>